<evidence type="ECO:0000256" key="1">
    <source>
        <dbReference type="SAM" id="MobiDB-lite"/>
    </source>
</evidence>
<evidence type="ECO:0000313" key="3">
    <source>
        <dbReference type="Proteomes" id="UP001210211"/>
    </source>
</evidence>
<gene>
    <name evidence="2" type="ORF">LUZ61_016508</name>
</gene>
<evidence type="ECO:0000313" key="2">
    <source>
        <dbReference type="EMBL" id="KAJ3687344.1"/>
    </source>
</evidence>
<dbReference type="PANTHER" id="PTHR31065">
    <property type="entry name" value="PLATZ TRANSCRIPTION FACTOR FAMILY PROTEIN"/>
    <property type="match status" value="1"/>
</dbReference>
<feature type="compositionally biased region" description="Polar residues" evidence="1">
    <location>
        <begin position="139"/>
        <end position="150"/>
    </location>
</feature>
<reference evidence="2 3" key="1">
    <citation type="journal article" date="2022" name="Cell">
        <title>Repeat-based holocentromeres influence genome architecture and karyotype evolution.</title>
        <authorList>
            <person name="Hofstatter P.G."/>
            <person name="Thangavel G."/>
            <person name="Lux T."/>
            <person name="Neumann P."/>
            <person name="Vondrak T."/>
            <person name="Novak P."/>
            <person name="Zhang M."/>
            <person name="Costa L."/>
            <person name="Castellani M."/>
            <person name="Scott A."/>
            <person name="Toegelov H."/>
            <person name="Fuchs J."/>
            <person name="Mata-Sucre Y."/>
            <person name="Dias Y."/>
            <person name="Vanzela A.L.L."/>
            <person name="Huettel B."/>
            <person name="Almeida C.C.S."/>
            <person name="Simkova H."/>
            <person name="Souza G."/>
            <person name="Pedrosa-Harand A."/>
            <person name="Macas J."/>
            <person name="Mayer K.F.X."/>
            <person name="Houben A."/>
            <person name="Marques A."/>
        </authorList>
    </citation>
    <scope>NUCLEOTIDE SEQUENCE [LARGE SCALE GENOMIC DNA]</scope>
    <source>
        <strain evidence="2">RhyTen1mFocal</strain>
    </source>
</reference>
<dbReference type="Proteomes" id="UP001210211">
    <property type="component" value="Unassembled WGS sequence"/>
</dbReference>
<sequence>MAMATTEIMWLNSLLFELKVSLNNTPILWCDNLSATFLAANLVFHARTKHIELDYQFVREQLEAKKLSVQFICSEDHLGDLFTKPLAANRFQNLCSKLTVVANPLRLRGAVEDNNNHGLDESNDEGTGDELEQPLELWNGNQTKRTPNNHTDQEDTKQIPRLFHLSLPPPPPSLQASALWRRRRHLFFSDEMEKTLTPPWLEAMLNTKFFTHCSKHREMPRNECNMFCADCFEHSSSFCIYCRSQNHSNHHVIQIRRSSYHEVVRVSEVEGLIDVKGVHTYVINSANVFFLNERPQPRGVGAAAGKAAASPYFCEVCSRSLLNDFRFCSIGCKLARIKSNGDATFVLHERDRSSESSRVEGDNSRKPNNLAEHRDGSSAENDAKPTSPQLRSRRRKGIPHRSPLFS</sequence>
<dbReference type="CDD" id="cd09272">
    <property type="entry name" value="RNase_HI_RT_Ty1"/>
    <property type="match status" value="1"/>
</dbReference>
<dbReference type="PANTHER" id="PTHR31065:SF56">
    <property type="entry name" value="OS11G0428700 PROTEIN"/>
    <property type="match status" value="1"/>
</dbReference>
<comment type="caution">
    <text evidence="2">The sequence shown here is derived from an EMBL/GenBank/DDBJ whole genome shotgun (WGS) entry which is preliminary data.</text>
</comment>
<dbReference type="InterPro" id="IPR006734">
    <property type="entry name" value="PLATZ"/>
</dbReference>
<dbReference type="AlphaFoldDB" id="A0AAD5Z5N6"/>
<keyword evidence="3" id="KW-1185">Reference proteome</keyword>
<feature type="compositionally biased region" description="Basic and acidic residues" evidence="1">
    <location>
        <begin position="349"/>
        <end position="383"/>
    </location>
</feature>
<dbReference type="Pfam" id="PF04640">
    <property type="entry name" value="PLATZ"/>
    <property type="match status" value="1"/>
</dbReference>
<protein>
    <submittedName>
        <fullName evidence="2">Uncharacterized protein</fullName>
    </submittedName>
</protein>
<organism evidence="2 3">
    <name type="scientific">Rhynchospora tenuis</name>
    <dbReference type="NCBI Taxonomy" id="198213"/>
    <lineage>
        <taxon>Eukaryota</taxon>
        <taxon>Viridiplantae</taxon>
        <taxon>Streptophyta</taxon>
        <taxon>Embryophyta</taxon>
        <taxon>Tracheophyta</taxon>
        <taxon>Spermatophyta</taxon>
        <taxon>Magnoliopsida</taxon>
        <taxon>Liliopsida</taxon>
        <taxon>Poales</taxon>
        <taxon>Cyperaceae</taxon>
        <taxon>Cyperoideae</taxon>
        <taxon>Rhynchosporeae</taxon>
        <taxon>Rhynchospora</taxon>
    </lineage>
</organism>
<proteinExistence type="predicted"/>
<name>A0AAD5Z5N6_9POAL</name>
<feature type="region of interest" description="Disordered" evidence="1">
    <location>
        <begin position="137"/>
        <end position="156"/>
    </location>
</feature>
<feature type="compositionally biased region" description="Basic and acidic residues" evidence="1">
    <location>
        <begin position="111"/>
        <end position="120"/>
    </location>
</feature>
<accession>A0AAD5Z5N6</accession>
<feature type="compositionally biased region" description="Acidic residues" evidence="1">
    <location>
        <begin position="121"/>
        <end position="131"/>
    </location>
</feature>
<feature type="region of interest" description="Disordered" evidence="1">
    <location>
        <begin position="111"/>
        <end position="131"/>
    </location>
</feature>
<feature type="region of interest" description="Disordered" evidence="1">
    <location>
        <begin position="349"/>
        <end position="406"/>
    </location>
</feature>
<dbReference type="CDD" id="cd19756">
    <property type="entry name" value="Bbox2"/>
    <property type="match status" value="1"/>
</dbReference>
<dbReference type="EMBL" id="JAMRDG010000002">
    <property type="protein sequence ID" value="KAJ3687344.1"/>
    <property type="molecule type" value="Genomic_DNA"/>
</dbReference>